<sequence length="66" mass="7671">MKKVLTKKIKQIPQKPGVYLFKDAGGRILYIGKARDILKRVKTHFSKSSNFFTGQFIEKISDIDWI</sequence>
<dbReference type="InterPro" id="IPR000305">
    <property type="entry name" value="GIY-YIG_endonuc"/>
</dbReference>
<dbReference type="AlphaFoldDB" id="A0A2M7IHH6"/>
<dbReference type="EMBL" id="PFGY01000110">
    <property type="protein sequence ID" value="PIW75949.1"/>
    <property type="molecule type" value="Genomic_DNA"/>
</dbReference>
<reference evidence="3" key="1">
    <citation type="submission" date="2017-09" db="EMBL/GenBank/DDBJ databases">
        <title>Depth-based differentiation of microbial function through sediment-hosted aquifers and enrichment of novel symbionts in the deep terrestrial subsurface.</title>
        <authorList>
            <person name="Probst A.J."/>
            <person name="Ladd B."/>
            <person name="Jarett J.K."/>
            <person name="Geller-Mcgrath D.E."/>
            <person name="Sieber C.M.K."/>
            <person name="Emerson J.B."/>
            <person name="Anantharaman K."/>
            <person name="Thomas B.C."/>
            <person name="Malmstrom R."/>
            <person name="Stieglmeier M."/>
            <person name="Klingl A."/>
            <person name="Woyke T."/>
            <person name="Ryan C.M."/>
            <person name="Banfield J.F."/>
        </authorList>
    </citation>
    <scope>NUCLEOTIDE SEQUENCE [LARGE SCALE GENOMIC DNA]</scope>
</reference>
<dbReference type="InterPro" id="IPR047296">
    <property type="entry name" value="GIY-YIG_UvrC_Cho"/>
</dbReference>
<name>A0A2M7IHH6_9BACT</name>
<evidence type="ECO:0000313" key="2">
    <source>
        <dbReference type="EMBL" id="PIW75949.1"/>
    </source>
</evidence>
<evidence type="ECO:0000259" key="1">
    <source>
        <dbReference type="PROSITE" id="PS50164"/>
    </source>
</evidence>
<dbReference type="PANTHER" id="PTHR30562:SF1">
    <property type="entry name" value="UVRABC SYSTEM PROTEIN C"/>
    <property type="match status" value="1"/>
</dbReference>
<dbReference type="CDD" id="cd10434">
    <property type="entry name" value="GIY-YIG_UvrC_Cho"/>
    <property type="match status" value="1"/>
</dbReference>
<feature type="non-terminal residue" evidence="2">
    <location>
        <position position="66"/>
    </location>
</feature>
<proteinExistence type="predicted"/>
<dbReference type="InterPro" id="IPR035901">
    <property type="entry name" value="GIY-YIG_endonuc_sf"/>
</dbReference>
<gene>
    <name evidence="2" type="ORF">CO001_03955</name>
</gene>
<organism evidence="2 3">
    <name type="scientific">Candidatus Portnoybacteria bacterium CG_4_8_14_3_um_filter_40_10</name>
    <dbReference type="NCBI Taxonomy" id="1974801"/>
    <lineage>
        <taxon>Bacteria</taxon>
        <taxon>Candidatus Portnoyibacteriota</taxon>
    </lineage>
</organism>
<accession>A0A2M7IHH6</accession>
<dbReference type="PANTHER" id="PTHR30562">
    <property type="entry name" value="UVRC/OXIDOREDUCTASE"/>
    <property type="match status" value="1"/>
</dbReference>
<evidence type="ECO:0000313" key="3">
    <source>
        <dbReference type="Proteomes" id="UP000229561"/>
    </source>
</evidence>
<dbReference type="Proteomes" id="UP000229561">
    <property type="component" value="Unassembled WGS sequence"/>
</dbReference>
<feature type="domain" description="GIY-YIG" evidence="1">
    <location>
        <begin position="14"/>
        <end position="66"/>
    </location>
</feature>
<dbReference type="SUPFAM" id="SSF82771">
    <property type="entry name" value="GIY-YIG endonuclease"/>
    <property type="match status" value="1"/>
</dbReference>
<dbReference type="InterPro" id="IPR050066">
    <property type="entry name" value="UvrABC_protein_C"/>
</dbReference>
<dbReference type="GO" id="GO:0006289">
    <property type="term" value="P:nucleotide-excision repair"/>
    <property type="evidence" value="ECO:0007669"/>
    <property type="project" value="InterPro"/>
</dbReference>
<dbReference type="Gene3D" id="3.40.1440.10">
    <property type="entry name" value="GIY-YIG endonuclease"/>
    <property type="match status" value="1"/>
</dbReference>
<dbReference type="PROSITE" id="PS50164">
    <property type="entry name" value="GIY_YIG"/>
    <property type="match status" value="1"/>
</dbReference>
<protein>
    <submittedName>
        <fullName evidence="2">UvrABC system protein C</fullName>
    </submittedName>
</protein>
<comment type="caution">
    <text evidence="2">The sequence shown here is derived from an EMBL/GenBank/DDBJ whole genome shotgun (WGS) entry which is preliminary data.</text>
</comment>
<dbReference type="GO" id="GO:0009380">
    <property type="term" value="C:excinuclease repair complex"/>
    <property type="evidence" value="ECO:0007669"/>
    <property type="project" value="TreeGrafter"/>
</dbReference>
<dbReference type="Pfam" id="PF01541">
    <property type="entry name" value="GIY-YIG"/>
    <property type="match status" value="1"/>
</dbReference>